<dbReference type="EMBL" id="JBGMDY010000008">
    <property type="protein sequence ID" value="KAL2324179.1"/>
    <property type="molecule type" value="Genomic_DNA"/>
</dbReference>
<gene>
    <name evidence="2" type="ORF">Fmac_023237</name>
</gene>
<comment type="caution">
    <text evidence="2">The sequence shown here is derived from an EMBL/GenBank/DDBJ whole genome shotgun (WGS) entry which is preliminary data.</text>
</comment>
<name>A0ABD1LKY3_9FABA</name>
<proteinExistence type="predicted"/>
<keyword evidence="3" id="KW-1185">Reference proteome</keyword>
<evidence type="ECO:0000256" key="1">
    <source>
        <dbReference type="SAM" id="Coils"/>
    </source>
</evidence>
<reference evidence="2 3" key="1">
    <citation type="submission" date="2024-08" db="EMBL/GenBank/DDBJ databases">
        <title>Insights into the chromosomal genome structure of Flemingia macrophylla.</title>
        <authorList>
            <person name="Ding Y."/>
            <person name="Zhao Y."/>
            <person name="Bi W."/>
            <person name="Wu M."/>
            <person name="Zhao G."/>
            <person name="Gong Y."/>
            <person name="Li W."/>
            <person name="Zhang P."/>
        </authorList>
    </citation>
    <scope>NUCLEOTIDE SEQUENCE [LARGE SCALE GENOMIC DNA]</scope>
    <source>
        <strain evidence="2">DYQJB</strain>
        <tissue evidence="2">Leaf</tissue>
    </source>
</reference>
<organism evidence="2 3">
    <name type="scientific">Flemingia macrophylla</name>
    <dbReference type="NCBI Taxonomy" id="520843"/>
    <lineage>
        <taxon>Eukaryota</taxon>
        <taxon>Viridiplantae</taxon>
        <taxon>Streptophyta</taxon>
        <taxon>Embryophyta</taxon>
        <taxon>Tracheophyta</taxon>
        <taxon>Spermatophyta</taxon>
        <taxon>Magnoliopsida</taxon>
        <taxon>eudicotyledons</taxon>
        <taxon>Gunneridae</taxon>
        <taxon>Pentapetalae</taxon>
        <taxon>rosids</taxon>
        <taxon>fabids</taxon>
        <taxon>Fabales</taxon>
        <taxon>Fabaceae</taxon>
        <taxon>Papilionoideae</taxon>
        <taxon>50 kb inversion clade</taxon>
        <taxon>NPAAA clade</taxon>
        <taxon>indigoferoid/millettioid clade</taxon>
        <taxon>Phaseoleae</taxon>
        <taxon>Flemingia</taxon>
    </lineage>
</organism>
<keyword evidence="1" id="KW-0175">Coiled coil</keyword>
<protein>
    <submittedName>
        <fullName evidence="2">Uncharacterized protein</fullName>
    </submittedName>
</protein>
<evidence type="ECO:0000313" key="2">
    <source>
        <dbReference type="EMBL" id="KAL2324179.1"/>
    </source>
</evidence>
<feature type="coiled-coil region" evidence="1">
    <location>
        <begin position="89"/>
        <end position="123"/>
    </location>
</feature>
<evidence type="ECO:0000313" key="3">
    <source>
        <dbReference type="Proteomes" id="UP001603857"/>
    </source>
</evidence>
<accession>A0ABD1LKY3</accession>
<dbReference type="AlphaFoldDB" id="A0ABD1LKY3"/>
<dbReference type="InterPro" id="IPR004158">
    <property type="entry name" value="DUF247_pln"/>
</dbReference>
<dbReference type="Pfam" id="PF03140">
    <property type="entry name" value="DUF247"/>
    <property type="match status" value="1"/>
</dbReference>
<dbReference type="Proteomes" id="UP001603857">
    <property type="component" value="Unassembled WGS sequence"/>
</dbReference>
<sequence>MSKKLDERLGQLRKAEQRFDKRNRISTPKIQRLPVMLRHNERFVKYYTPKMISFGPIHHGSEILKKGEHYKIMWTSTFVAKYNENQDSNEATQILLKRIEDNMEELKKEFDDDFRRCEEAQIKWCGSKFSRKRRRLGQFLQ</sequence>